<dbReference type="InterPro" id="IPR018247">
    <property type="entry name" value="EF_Hand_1_Ca_BS"/>
</dbReference>
<dbReference type="PROSITE" id="PS00018">
    <property type="entry name" value="EF_HAND_1"/>
    <property type="match status" value="1"/>
</dbReference>
<protein>
    <recommendedName>
        <fullName evidence="2">EF-hand domain-containing protein</fullName>
    </recommendedName>
</protein>
<gene>
    <name evidence="3" type="ORF">Mal64_16890</name>
</gene>
<sequence precursor="true">MILRTFSAALCLAMLLPAAAGAARLEFTAELQQADSGVDAPSTVSGFVEFQEPSPDVSHSPDWGEVRYGLFERTTLSLPSETHTFAFGLVMQLHDGAILFQAGEIGLQTFDGRERAVQEISGATPSSFDPATTADDIDGNGYAGTTRVLADLDGDGVIDPDEVIALRNDFGDLPTLDLTPIVSNPSITISLALEPTGQGLAYLSTTAGHELTLHYGPDGLGWAAPGRPGDAFRDQATYRFTSLAIVPEPACAALLAAAIGLVGAGARRRRPSGGTHGGSAI</sequence>
<dbReference type="GO" id="GO:0005509">
    <property type="term" value="F:calcium ion binding"/>
    <property type="evidence" value="ECO:0007669"/>
    <property type="project" value="InterPro"/>
</dbReference>
<reference evidence="3 4" key="1">
    <citation type="submission" date="2019-02" db="EMBL/GenBank/DDBJ databases">
        <title>Deep-cultivation of Planctomycetes and their phenomic and genomic characterization uncovers novel biology.</title>
        <authorList>
            <person name="Wiegand S."/>
            <person name="Jogler M."/>
            <person name="Boedeker C."/>
            <person name="Pinto D."/>
            <person name="Vollmers J."/>
            <person name="Rivas-Marin E."/>
            <person name="Kohn T."/>
            <person name="Peeters S.H."/>
            <person name="Heuer A."/>
            <person name="Rast P."/>
            <person name="Oberbeckmann S."/>
            <person name="Bunk B."/>
            <person name="Jeske O."/>
            <person name="Meyerdierks A."/>
            <person name="Storesund J.E."/>
            <person name="Kallscheuer N."/>
            <person name="Luecker S."/>
            <person name="Lage O.M."/>
            <person name="Pohl T."/>
            <person name="Merkel B.J."/>
            <person name="Hornburger P."/>
            <person name="Mueller R.-W."/>
            <person name="Bruemmer F."/>
            <person name="Labrenz M."/>
            <person name="Spormann A.M."/>
            <person name="Op Den Camp H."/>
            <person name="Overmann J."/>
            <person name="Amann R."/>
            <person name="Jetten M.S.M."/>
            <person name="Mascher T."/>
            <person name="Medema M.H."/>
            <person name="Devos D.P."/>
            <person name="Kaster A.-K."/>
            <person name="Ovreas L."/>
            <person name="Rohde M."/>
            <person name="Galperin M.Y."/>
            <person name="Jogler C."/>
        </authorList>
    </citation>
    <scope>NUCLEOTIDE SEQUENCE [LARGE SCALE GENOMIC DNA]</scope>
    <source>
        <strain evidence="3 4">Mal64</strain>
    </source>
</reference>
<name>A0A5C5ZM38_9BACT</name>
<evidence type="ECO:0000313" key="4">
    <source>
        <dbReference type="Proteomes" id="UP000315440"/>
    </source>
</evidence>
<evidence type="ECO:0000313" key="3">
    <source>
        <dbReference type="EMBL" id="TWT88210.1"/>
    </source>
</evidence>
<feature type="signal peptide" evidence="1">
    <location>
        <begin position="1"/>
        <end position="22"/>
    </location>
</feature>
<keyword evidence="4" id="KW-1185">Reference proteome</keyword>
<organism evidence="3 4">
    <name type="scientific">Pseudobythopirellula maris</name>
    <dbReference type="NCBI Taxonomy" id="2527991"/>
    <lineage>
        <taxon>Bacteria</taxon>
        <taxon>Pseudomonadati</taxon>
        <taxon>Planctomycetota</taxon>
        <taxon>Planctomycetia</taxon>
        <taxon>Pirellulales</taxon>
        <taxon>Lacipirellulaceae</taxon>
        <taxon>Pseudobythopirellula</taxon>
    </lineage>
</organism>
<feature type="domain" description="EF-hand" evidence="2">
    <location>
        <begin position="149"/>
        <end position="173"/>
    </location>
</feature>
<feature type="chain" id="PRO_5022889605" description="EF-hand domain-containing protein" evidence="1">
    <location>
        <begin position="23"/>
        <end position="281"/>
    </location>
</feature>
<dbReference type="OrthoDB" id="304334at2"/>
<comment type="caution">
    <text evidence="3">The sequence shown here is derived from an EMBL/GenBank/DDBJ whole genome shotgun (WGS) entry which is preliminary data.</text>
</comment>
<accession>A0A5C5ZM38</accession>
<dbReference type="EMBL" id="SJPQ01000002">
    <property type="protein sequence ID" value="TWT88210.1"/>
    <property type="molecule type" value="Genomic_DNA"/>
</dbReference>
<dbReference type="PROSITE" id="PS50222">
    <property type="entry name" value="EF_HAND_2"/>
    <property type="match status" value="1"/>
</dbReference>
<dbReference type="RefSeq" id="WP_146399073.1">
    <property type="nucleotide sequence ID" value="NZ_SJPQ01000002.1"/>
</dbReference>
<dbReference type="Proteomes" id="UP000315440">
    <property type="component" value="Unassembled WGS sequence"/>
</dbReference>
<evidence type="ECO:0000256" key="1">
    <source>
        <dbReference type="SAM" id="SignalP"/>
    </source>
</evidence>
<dbReference type="InterPro" id="IPR002048">
    <property type="entry name" value="EF_hand_dom"/>
</dbReference>
<proteinExistence type="predicted"/>
<evidence type="ECO:0000259" key="2">
    <source>
        <dbReference type="PROSITE" id="PS50222"/>
    </source>
</evidence>
<dbReference type="AlphaFoldDB" id="A0A5C5ZM38"/>
<keyword evidence="1" id="KW-0732">Signal</keyword>